<comment type="subcellular location">
    <subcellularLocation>
        <location evidence="1">Membrane</location>
        <topology evidence="1">Multi-pass membrane protein</topology>
    </subcellularLocation>
</comment>
<dbReference type="InterPro" id="IPR000326">
    <property type="entry name" value="PAP2/HPO"/>
</dbReference>
<dbReference type="PANTHER" id="PTHR10165:SF204">
    <property type="entry name" value="PHOSPHOLIPID PHOSPHATASE 1-LIKE"/>
    <property type="match status" value="1"/>
</dbReference>
<sequence length="228" mass="25547">IVAGESLSVYLRSRPSIVSDYIACIYKAVGSFVFGAAVSQSLTDIAKHTIGRLRPHFLTICKPNWSLVDCTAGYIENFSCTGDKSLVSEGRLSFYSGHASFSMYCMLFLALYVQSKMKAEWARLLRPTLQFFLIAASLYVGLSRISDYKHHWSDVLTGFIQGAIVAVFTVSNLQFQEPFFNETDISIPIQVFCVSDFFKAHSRRNKVEISHITLQETTSNVNNYGSTE</sequence>
<feature type="non-terminal residue" evidence="8">
    <location>
        <position position="1"/>
    </location>
</feature>
<evidence type="ECO:0000256" key="2">
    <source>
        <dbReference type="ARBA" id="ARBA00008816"/>
    </source>
</evidence>
<dbReference type="GO" id="GO:0008195">
    <property type="term" value="F:phosphatidate phosphatase activity"/>
    <property type="evidence" value="ECO:0007669"/>
    <property type="project" value="TreeGrafter"/>
</dbReference>
<proteinExistence type="inferred from homology"/>
<evidence type="ECO:0000259" key="7">
    <source>
        <dbReference type="SMART" id="SM00014"/>
    </source>
</evidence>
<gene>
    <name evidence="8" type="ORF">P4O66_023004</name>
</gene>
<keyword evidence="3 6" id="KW-0812">Transmembrane</keyword>
<evidence type="ECO:0000256" key="3">
    <source>
        <dbReference type="ARBA" id="ARBA00022692"/>
    </source>
</evidence>
<dbReference type="EMBL" id="JAROKS010000009">
    <property type="protein sequence ID" value="KAK1801321.1"/>
    <property type="molecule type" value="Genomic_DNA"/>
</dbReference>
<dbReference type="AlphaFoldDB" id="A0AAD8ZLF4"/>
<feature type="transmembrane region" description="Helical" evidence="6">
    <location>
        <begin position="92"/>
        <end position="112"/>
    </location>
</feature>
<dbReference type="Gene3D" id="1.20.144.10">
    <property type="entry name" value="Phosphatidic acid phosphatase type 2/haloperoxidase"/>
    <property type="match status" value="1"/>
</dbReference>
<evidence type="ECO:0000256" key="5">
    <source>
        <dbReference type="ARBA" id="ARBA00023136"/>
    </source>
</evidence>
<organism evidence="8 9">
    <name type="scientific">Electrophorus voltai</name>
    <dbReference type="NCBI Taxonomy" id="2609070"/>
    <lineage>
        <taxon>Eukaryota</taxon>
        <taxon>Metazoa</taxon>
        <taxon>Chordata</taxon>
        <taxon>Craniata</taxon>
        <taxon>Vertebrata</taxon>
        <taxon>Euteleostomi</taxon>
        <taxon>Actinopterygii</taxon>
        <taxon>Neopterygii</taxon>
        <taxon>Teleostei</taxon>
        <taxon>Ostariophysi</taxon>
        <taxon>Gymnotiformes</taxon>
        <taxon>Gymnotoidei</taxon>
        <taxon>Gymnotidae</taxon>
        <taxon>Electrophorus</taxon>
    </lineage>
</organism>
<dbReference type="GO" id="GO:0007165">
    <property type="term" value="P:signal transduction"/>
    <property type="evidence" value="ECO:0007669"/>
    <property type="project" value="TreeGrafter"/>
</dbReference>
<keyword evidence="5 6" id="KW-0472">Membrane</keyword>
<protein>
    <recommendedName>
        <fullName evidence="7">Phosphatidic acid phosphatase type 2/haloperoxidase domain-containing protein</fullName>
    </recommendedName>
</protein>
<feature type="domain" description="Phosphatidic acid phosphatase type 2/haloperoxidase" evidence="7">
    <location>
        <begin position="29"/>
        <end position="170"/>
    </location>
</feature>
<dbReference type="GO" id="GO:0006644">
    <property type="term" value="P:phospholipid metabolic process"/>
    <property type="evidence" value="ECO:0007669"/>
    <property type="project" value="InterPro"/>
</dbReference>
<reference evidence="8" key="1">
    <citation type="submission" date="2023-03" db="EMBL/GenBank/DDBJ databases">
        <title>Electrophorus voltai genome.</title>
        <authorList>
            <person name="Bian C."/>
        </authorList>
    </citation>
    <scope>NUCLEOTIDE SEQUENCE</scope>
    <source>
        <strain evidence="8">CB-2022</strain>
        <tissue evidence="8">Muscle</tissue>
    </source>
</reference>
<dbReference type="Proteomes" id="UP001239994">
    <property type="component" value="Unassembled WGS sequence"/>
</dbReference>
<evidence type="ECO:0000313" key="9">
    <source>
        <dbReference type="Proteomes" id="UP001239994"/>
    </source>
</evidence>
<dbReference type="CDD" id="cd03384">
    <property type="entry name" value="PAP2_wunen"/>
    <property type="match status" value="1"/>
</dbReference>
<evidence type="ECO:0000256" key="1">
    <source>
        <dbReference type="ARBA" id="ARBA00004141"/>
    </source>
</evidence>
<dbReference type="Pfam" id="PF01569">
    <property type="entry name" value="PAP2"/>
    <property type="match status" value="1"/>
</dbReference>
<dbReference type="SUPFAM" id="SSF48317">
    <property type="entry name" value="Acid phosphatase/Vanadium-dependent haloperoxidase"/>
    <property type="match status" value="1"/>
</dbReference>
<accession>A0AAD8ZLF4</accession>
<keyword evidence="4 6" id="KW-1133">Transmembrane helix</keyword>
<name>A0AAD8ZLF4_9TELE</name>
<dbReference type="SMART" id="SM00014">
    <property type="entry name" value="acidPPc"/>
    <property type="match status" value="1"/>
</dbReference>
<dbReference type="PANTHER" id="PTHR10165">
    <property type="entry name" value="LIPID PHOSPHATE PHOSPHATASE"/>
    <property type="match status" value="1"/>
</dbReference>
<evidence type="ECO:0000313" key="8">
    <source>
        <dbReference type="EMBL" id="KAK1801321.1"/>
    </source>
</evidence>
<evidence type="ECO:0000256" key="6">
    <source>
        <dbReference type="SAM" id="Phobius"/>
    </source>
</evidence>
<dbReference type="GO" id="GO:0046839">
    <property type="term" value="P:phospholipid dephosphorylation"/>
    <property type="evidence" value="ECO:0007669"/>
    <property type="project" value="TreeGrafter"/>
</dbReference>
<dbReference type="InterPro" id="IPR043216">
    <property type="entry name" value="PAP-like"/>
</dbReference>
<comment type="caution">
    <text evidence="8">The sequence shown here is derived from an EMBL/GenBank/DDBJ whole genome shotgun (WGS) entry which is preliminary data.</text>
</comment>
<comment type="similarity">
    <text evidence="2">Belongs to the PA-phosphatase related phosphoesterase family.</text>
</comment>
<dbReference type="GO" id="GO:0005886">
    <property type="term" value="C:plasma membrane"/>
    <property type="evidence" value="ECO:0007669"/>
    <property type="project" value="TreeGrafter"/>
</dbReference>
<dbReference type="InterPro" id="IPR036938">
    <property type="entry name" value="PAP2/HPO_sf"/>
</dbReference>
<keyword evidence="9" id="KW-1185">Reference proteome</keyword>
<evidence type="ECO:0000256" key="4">
    <source>
        <dbReference type="ARBA" id="ARBA00022989"/>
    </source>
</evidence>